<evidence type="ECO:0000313" key="2">
    <source>
        <dbReference type="Proteomes" id="UP000006380"/>
    </source>
</evidence>
<dbReference type="EMBL" id="CP000767">
    <property type="protein sequence ID" value="EAU00038.2"/>
    <property type="molecule type" value="Genomic_DNA"/>
</dbReference>
<dbReference type="AlphaFoldDB" id="A7GX63"/>
<sequence length="154" mass="17873">MKDAKFLIEHIYENPLFKKLKNANECRELVSLMSRAHQNLIAFCYVRTNVLFFALKHPLALQELKRDSNIFMIKGLLRAFVRVNAASIFAPVSEVKFFVSNSLKFKPQTTQPSKILRPKARGEFENFARDEILHEKFEEIRAIIVARNAKFSAD</sequence>
<dbReference type="STRING" id="360105.CCV52592_0937"/>
<dbReference type="OrthoDB" id="5373157at2"/>
<organism evidence="1 2">
    <name type="scientific">Campylobacter curvus (strain 525.92)</name>
    <dbReference type="NCBI Taxonomy" id="360105"/>
    <lineage>
        <taxon>Bacteria</taxon>
        <taxon>Pseudomonadati</taxon>
        <taxon>Campylobacterota</taxon>
        <taxon>Epsilonproteobacteria</taxon>
        <taxon>Campylobacterales</taxon>
        <taxon>Campylobacteraceae</taxon>
        <taxon>Campylobacter</taxon>
    </lineage>
</organism>
<dbReference type="HOGENOM" id="CLU_142106_1_0_7"/>
<dbReference type="Proteomes" id="UP000006380">
    <property type="component" value="Chromosome"/>
</dbReference>
<evidence type="ECO:0000313" key="1">
    <source>
        <dbReference type="EMBL" id="EAU00038.2"/>
    </source>
</evidence>
<name>A7GX63_CAMC5</name>
<protein>
    <recommendedName>
        <fullName evidence="3">DUF721 domain-containing protein</fullName>
    </recommendedName>
</protein>
<accession>A7GX63</accession>
<gene>
    <name evidence="1" type="ORF">CCV52592_0937</name>
</gene>
<reference evidence="1" key="1">
    <citation type="submission" date="2016-07" db="EMBL/GenBank/DDBJ databases">
        <title>Comparative genomics of the Campylobacter concisus group.</title>
        <authorList>
            <person name="Miller W.G."/>
            <person name="Yee E."/>
            <person name="Chapman M.H."/>
            <person name="Huynh S."/>
            <person name="Bono J.L."/>
            <person name="On S.L.W."/>
            <person name="StLeger J."/>
            <person name="Foster G."/>
            <person name="Parker C.T."/>
        </authorList>
    </citation>
    <scope>NUCLEOTIDE SEQUENCE</scope>
    <source>
        <strain evidence="1">525.92</strain>
    </source>
</reference>
<keyword evidence="2" id="KW-1185">Reference proteome</keyword>
<dbReference type="KEGG" id="ccv:CCV52592_0937"/>
<evidence type="ECO:0008006" key="3">
    <source>
        <dbReference type="Google" id="ProtNLM"/>
    </source>
</evidence>
<proteinExistence type="predicted"/>